<name>A0ABP0F3U2_CLALP</name>
<dbReference type="PANTHER" id="PTHR45943">
    <property type="entry name" value="E3 UBIQUITIN-PROTEIN LIGASE MYCBP2"/>
    <property type="match status" value="1"/>
</dbReference>
<dbReference type="SUPFAM" id="SSF81301">
    <property type="entry name" value="Nucleotidyltransferase"/>
    <property type="match status" value="1"/>
</dbReference>
<dbReference type="InterPro" id="IPR008974">
    <property type="entry name" value="TRAF-like"/>
</dbReference>
<dbReference type="InterPro" id="IPR002083">
    <property type="entry name" value="MATH/TRAF_dom"/>
</dbReference>
<proteinExistence type="predicted"/>
<keyword evidence="10" id="KW-1185">Reference proteome</keyword>
<evidence type="ECO:0000259" key="7">
    <source>
        <dbReference type="PROSITE" id="PS50089"/>
    </source>
</evidence>
<dbReference type="Gene3D" id="1.10.1410.20">
    <property type="entry name" value="2'-5'-oligoadenylate synthetase 1, domain 2"/>
    <property type="match status" value="1"/>
</dbReference>
<protein>
    <submittedName>
        <fullName evidence="9">Uncharacterized protein</fullName>
    </submittedName>
</protein>
<evidence type="ECO:0000256" key="2">
    <source>
        <dbReference type="ARBA" id="ARBA00022490"/>
    </source>
</evidence>
<gene>
    <name evidence="9" type="ORF">CVLEPA_LOCUS4072</name>
</gene>
<dbReference type="Pfam" id="PF10421">
    <property type="entry name" value="OAS1_C"/>
    <property type="match status" value="1"/>
</dbReference>
<dbReference type="Proteomes" id="UP001642483">
    <property type="component" value="Unassembled WGS sequence"/>
</dbReference>
<evidence type="ECO:0000313" key="9">
    <source>
        <dbReference type="EMBL" id="CAK8674369.1"/>
    </source>
</evidence>
<dbReference type="InterPro" id="IPR001841">
    <property type="entry name" value="Znf_RING"/>
</dbReference>
<dbReference type="InterPro" id="IPR013083">
    <property type="entry name" value="Znf_RING/FYVE/PHD"/>
</dbReference>
<comment type="subcellular location">
    <subcellularLocation>
        <location evidence="1">Cytoplasm</location>
    </subcellularLocation>
</comment>
<comment type="caution">
    <text evidence="9">The sequence shown here is derived from an EMBL/GenBank/DDBJ whole genome shotgun (WGS) entry which is preliminary data.</text>
</comment>
<dbReference type="CDD" id="cd00121">
    <property type="entry name" value="MATH"/>
    <property type="match status" value="2"/>
</dbReference>
<evidence type="ECO:0000259" key="8">
    <source>
        <dbReference type="PROSITE" id="PS50144"/>
    </source>
</evidence>
<keyword evidence="2" id="KW-0963">Cytoplasm</keyword>
<dbReference type="CDD" id="cd19799">
    <property type="entry name" value="Bbox2_MYCBP2"/>
    <property type="match status" value="1"/>
</dbReference>
<dbReference type="PANTHER" id="PTHR45943:SF1">
    <property type="entry name" value="E3 UBIQUITIN-PROTEIN LIGASE MYCBP2"/>
    <property type="match status" value="1"/>
</dbReference>
<dbReference type="Pfam" id="PF22486">
    <property type="entry name" value="MATH_2"/>
    <property type="match status" value="1"/>
</dbReference>
<dbReference type="Gene3D" id="3.30.40.10">
    <property type="entry name" value="Zinc/RING finger domain, C3HC4 (zinc finger)"/>
    <property type="match status" value="1"/>
</dbReference>
<dbReference type="SUPFAM" id="SSF49599">
    <property type="entry name" value="TRAF domain-like"/>
    <property type="match status" value="2"/>
</dbReference>
<feature type="domain" description="RING-type" evidence="7">
    <location>
        <begin position="1026"/>
        <end position="1077"/>
    </location>
</feature>
<dbReference type="InterPro" id="IPR018952">
    <property type="entry name" value="2-5-oligoAdlate_synth_1_dom2/C"/>
</dbReference>
<dbReference type="Gene3D" id="3.30.460.10">
    <property type="entry name" value="Beta Polymerase, domain 2"/>
    <property type="match status" value="1"/>
</dbReference>
<dbReference type="SMART" id="SM00184">
    <property type="entry name" value="RING"/>
    <property type="match status" value="1"/>
</dbReference>
<dbReference type="InterPro" id="IPR043519">
    <property type="entry name" value="NT_sf"/>
</dbReference>
<sequence length="1276" mass="144545">MAPSIQLHRFLALQDKERTHIFTFLVENPQEISSFDVRSREFQFAGHRWYVYTGKPNNEYFSFYLRIVNLGKDVRVHTVYSFNVVNLVNYQNNYTYHSPPTGRVFSRDDDALSWGWKEFIRRETLLKPNGGFFFDGNKVLVELECKAYKTVFEENVELPKVGQENPYPMVHTSPFSVGGFAWQIRIFPDGPDVENRGNVALFLHCTTSNHLAKIKARFLIEGQPSPTVYEHTFPPNSISEMPSGVAFPNKGEFMKSLKENQLRVGVEFMSVTEVNEVHVTLSEPNSCPTVCVTPFEDLSGCPWVLKTLQAVKLKLKMDQNEKTTSGLMEFYHRHVMWNATLVSPGTEDVSLNVALNTKGPLVGYFGENWSDADVIKSDLAVEDLALTDNPYRTDVDDGYDRYSYVSIHVEIVSNHLLYKTPTPSPTGDRERKLLYSARKDRTQVHARYQELLRQKALLASKCQNLTRERTRLIGDEKNDVISQIVPDFSKFLSDVMLDLSQRAASKGRLQARETRVGRPYKATPQLDEKERQKKLADYRENFSLLLSDARPNLSELAVVQQYMGEFKEILTRFIEAKAAIHVSGVITSGSLGTNTTCSNRWDVDFVLLSSDLPRIGHVMWMPSFVVALAKMLEEGAIEGKLPDCSNFTYTNYSVQFKHKDVEVDILPAYDWQHEGGFDALYEELLRQRTSENLTWFCPAAAQRQKLFIEEQPDQVKDLIMVIKFWRNAADWNERKWRPTSYLLALLLIRAYENACHVVEGSLPSNKTVMKSFVKLILSTGNPRPAPMRIAWSRFYDPKDYNIEYSGSMSGECPPIVQDPANPANNVAEMPVSWLPFRRMLEAWAHDLGLMESPSLTCDNHDDGSTPAIVLCNECGNLCSECDRYLHLHKRTLFHQRQVFKEEEEAIRVNLHEGCGRIKLFWFMALADANTLKAIVEFKSRAPGGQRKHVTTGTGVCRFCGRSSDDGQLAVGNVCSDPACQQHAARACTRTHQCGHLCGGVKDEESCLPCLQPSCNPALNQDADDMCMVCFTDALAAAPAVQLDCGHIFHYSCCEMQLQKQWAGPRITFSFMHCSICKCEIKHPSLDCYLAPLRDLVREVERKALQRLEYEGLNECESITAIGGRFFNDRVGFALSKYAYYMCCKCKKAYYGGEVRCDAEAGGADIFDPQELICGACSDISCAQICPKHGTDFLEYKCRYCCSVAVYFCFGTTHFCQPCHDDFQRITALPKSDLPHCPAGHKTRQLEGEECPLHVVHPPTGEEFALGCGVCRNAHTF</sequence>
<dbReference type="SUPFAM" id="SSF81631">
    <property type="entry name" value="PAP/OAS1 substrate-binding domain"/>
    <property type="match status" value="1"/>
</dbReference>
<keyword evidence="3" id="KW-0479">Metal-binding</keyword>
<evidence type="ECO:0000256" key="5">
    <source>
        <dbReference type="ARBA" id="ARBA00022833"/>
    </source>
</evidence>
<keyword evidence="5" id="KW-0862">Zinc</keyword>
<dbReference type="CDD" id="cd16463">
    <property type="entry name" value="RING-H2_PHR"/>
    <property type="match status" value="1"/>
</dbReference>
<evidence type="ECO:0000256" key="3">
    <source>
        <dbReference type="ARBA" id="ARBA00022723"/>
    </source>
</evidence>
<dbReference type="EMBL" id="CAWYQH010000013">
    <property type="protein sequence ID" value="CAK8674369.1"/>
    <property type="molecule type" value="Genomic_DNA"/>
</dbReference>
<evidence type="ECO:0000313" key="10">
    <source>
        <dbReference type="Proteomes" id="UP001642483"/>
    </source>
</evidence>
<evidence type="ECO:0000256" key="6">
    <source>
        <dbReference type="PROSITE-ProRule" id="PRU00175"/>
    </source>
</evidence>
<dbReference type="PROSITE" id="PS50089">
    <property type="entry name" value="ZF_RING_2"/>
    <property type="match status" value="1"/>
</dbReference>
<feature type="domain" description="MATH" evidence="8">
    <location>
        <begin position="19"/>
        <end position="145"/>
    </location>
</feature>
<reference evidence="9 10" key="1">
    <citation type="submission" date="2024-02" db="EMBL/GenBank/DDBJ databases">
        <authorList>
            <person name="Daric V."/>
            <person name="Darras S."/>
        </authorList>
    </citation>
    <scope>NUCLEOTIDE SEQUENCE [LARGE SCALE GENOMIC DNA]</scope>
</reference>
<evidence type="ECO:0000256" key="1">
    <source>
        <dbReference type="ARBA" id="ARBA00004496"/>
    </source>
</evidence>
<evidence type="ECO:0000256" key="4">
    <source>
        <dbReference type="ARBA" id="ARBA00022771"/>
    </source>
</evidence>
<dbReference type="Gene3D" id="2.60.210.10">
    <property type="entry name" value="Apoptosis, Tumor Necrosis Factor Receptor Associated Protein 2, Chain A"/>
    <property type="match status" value="2"/>
</dbReference>
<accession>A0ABP0F3U2</accession>
<dbReference type="PROSITE" id="PS50144">
    <property type="entry name" value="MATH"/>
    <property type="match status" value="1"/>
</dbReference>
<keyword evidence="4 6" id="KW-0863">Zinc-finger</keyword>
<organism evidence="9 10">
    <name type="scientific">Clavelina lepadiformis</name>
    <name type="common">Light-bulb sea squirt</name>
    <name type="synonym">Ascidia lepadiformis</name>
    <dbReference type="NCBI Taxonomy" id="159417"/>
    <lineage>
        <taxon>Eukaryota</taxon>
        <taxon>Metazoa</taxon>
        <taxon>Chordata</taxon>
        <taxon>Tunicata</taxon>
        <taxon>Ascidiacea</taxon>
        <taxon>Aplousobranchia</taxon>
        <taxon>Clavelinidae</taxon>
        <taxon>Clavelina</taxon>
    </lineage>
</organism>